<dbReference type="Proteomes" id="UP000234789">
    <property type="component" value="Unassembled WGS sequence"/>
</dbReference>
<accession>A0A2N5N592</accession>
<gene>
    <name evidence="1" type="ORF">B8V81_3913</name>
</gene>
<proteinExistence type="predicted"/>
<sequence length="108" mass="11753">MALLAEERRLDMTHAVAAERSYAVACYRSSAGEAVLALEALIASPRPASGEEATVVRGLALARLGQSERLEDGLHRCSCQLQGTVRERLELPTAPRMKKLHLNDSRQG</sequence>
<name>A0A2N5N592_9BACL</name>
<protein>
    <submittedName>
        <fullName evidence="1">Uncharacterized protein</fullName>
    </submittedName>
</protein>
<evidence type="ECO:0000313" key="1">
    <source>
        <dbReference type="EMBL" id="PLT45482.1"/>
    </source>
</evidence>
<organism evidence="1 2">
    <name type="scientific">Paenibacillus pasadenensis</name>
    <dbReference type="NCBI Taxonomy" id="217090"/>
    <lineage>
        <taxon>Bacteria</taxon>
        <taxon>Bacillati</taxon>
        <taxon>Bacillota</taxon>
        <taxon>Bacilli</taxon>
        <taxon>Bacillales</taxon>
        <taxon>Paenibacillaceae</taxon>
        <taxon>Paenibacillus</taxon>
    </lineage>
</organism>
<reference evidence="1 2" key="1">
    <citation type="submission" date="2017-05" db="EMBL/GenBank/DDBJ databases">
        <title>Functional genome analysis of Paenibacillus pasadenensis strain R16: insights on endophytic life style and antifungal activity.</title>
        <authorList>
            <person name="Passera A."/>
            <person name="Marcolungo L."/>
            <person name="Casati P."/>
            <person name="Brasca M."/>
            <person name="Quaglino F."/>
            <person name="Delledonne M."/>
        </authorList>
    </citation>
    <scope>NUCLEOTIDE SEQUENCE [LARGE SCALE GENOMIC DNA]</scope>
    <source>
        <strain evidence="1 2">R16</strain>
    </source>
</reference>
<dbReference type="AlphaFoldDB" id="A0A2N5N592"/>
<comment type="caution">
    <text evidence="1">The sequence shown here is derived from an EMBL/GenBank/DDBJ whole genome shotgun (WGS) entry which is preliminary data.</text>
</comment>
<evidence type="ECO:0000313" key="2">
    <source>
        <dbReference type="Proteomes" id="UP000234789"/>
    </source>
</evidence>
<keyword evidence="2" id="KW-1185">Reference proteome</keyword>
<dbReference type="EMBL" id="NFEZ01000004">
    <property type="protein sequence ID" value="PLT45482.1"/>
    <property type="molecule type" value="Genomic_DNA"/>
</dbReference>
<dbReference type="RefSeq" id="WP_101808983.1">
    <property type="nucleotide sequence ID" value="NZ_NFEZ01000004.1"/>
</dbReference>